<evidence type="ECO:0000313" key="8">
    <source>
        <dbReference type="Proteomes" id="UP000542125"/>
    </source>
</evidence>
<dbReference type="InterPro" id="IPR039536">
    <property type="entry name" value="TetR_C_Proteobacteria"/>
</dbReference>
<dbReference type="EMBL" id="JACBYR010000001">
    <property type="protein sequence ID" value="NYE81475.1"/>
    <property type="molecule type" value="Genomic_DNA"/>
</dbReference>
<dbReference type="FunFam" id="1.10.10.60:FF:000141">
    <property type="entry name" value="TetR family transcriptional regulator"/>
    <property type="match status" value="1"/>
</dbReference>
<keyword evidence="1" id="KW-0678">Repressor</keyword>
<feature type="domain" description="HTH tetR-type" evidence="6">
    <location>
        <begin position="9"/>
        <end position="69"/>
    </location>
</feature>
<evidence type="ECO:0000313" key="7">
    <source>
        <dbReference type="EMBL" id="NYE81475.1"/>
    </source>
</evidence>
<accession>A0A7Y9IRF8</accession>
<keyword evidence="3 5" id="KW-0238">DNA-binding</keyword>
<dbReference type="InterPro" id="IPR036271">
    <property type="entry name" value="Tet_transcr_reg_TetR-rel_C_sf"/>
</dbReference>
<evidence type="ECO:0000256" key="5">
    <source>
        <dbReference type="PROSITE-ProRule" id="PRU00335"/>
    </source>
</evidence>
<evidence type="ECO:0000259" key="6">
    <source>
        <dbReference type="PROSITE" id="PS50977"/>
    </source>
</evidence>
<reference evidence="7 8" key="1">
    <citation type="submission" date="2020-07" db="EMBL/GenBank/DDBJ databases">
        <title>Genomic Encyclopedia of Type Strains, Phase IV (KMG-V): Genome sequencing to study the core and pangenomes of soil and plant-associated prokaryotes.</title>
        <authorList>
            <person name="Whitman W."/>
        </authorList>
    </citation>
    <scope>NUCLEOTIDE SEQUENCE [LARGE SCALE GENOMIC DNA]</scope>
    <source>
        <strain evidence="7 8">SAS40</strain>
    </source>
</reference>
<evidence type="ECO:0000256" key="1">
    <source>
        <dbReference type="ARBA" id="ARBA00022491"/>
    </source>
</evidence>
<dbReference type="InterPro" id="IPR009057">
    <property type="entry name" value="Homeodomain-like_sf"/>
</dbReference>
<dbReference type="SUPFAM" id="SSF48498">
    <property type="entry name" value="Tetracyclin repressor-like, C-terminal domain"/>
    <property type="match status" value="1"/>
</dbReference>
<dbReference type="GO" id="GO:0000976">
    <property type="term" value="F:transcription cis-regulatory region binding"/>
    <property type="evidence" value="ECO:0007669"/>
    <property type="project" value="TreeGrafter"/>
</dbReference>
<dbReference type="PROSITE" id="PS01081">
    <property type="entry name" value="HTH_TETR_1"/>
    <property type="match status" value="1"/>
</dbReference>
<dbReference type="Pfam" id="PF00440">
    <property type="entry name" value="TetR_N"/>
    <property type="match status" value="1"/>
</dbReference>
<dbReference type="Gene3D" id="1.10.357.10">
    <property type="entry name" value="Tetracycline Repressor, domain 2"/>
    <property type="match status" value="1"/>
</dbReference>
<dbReference type="InterPro" id="IPR023772">
    <property type="entry name" value="DNA-bd_HTH_TetR-type_CS"/>
</dbReference>
<feature type="DNA-binding region" description="H-T-H motif" evidence="5">
    <location>
        <begin position="32"/>
        <end position="51"/>
    </location>
</feature>
<dbReference type="SUPFAM" id="SSF46689">
    <property type="entry name" value="Homeodomain-like"/>
    <property type="match status" value="1"/>
</dbReference>
<dbReference type="Gene3D" id="1.10.10.60">
    <property type="entry name" value="Homeodomain-like"/>
    <property type="match status" value="1"/>
</dbReference>
<evidence type="ECO:0000256" key="3">
    <source>
        <dbReference type="ARBA" id="ARBA00023125"/>
    </source>
</evidence>
<dbReference type="PROSITE" id="PS50977">
    <property type="entry name" value="HTH_TETR_2"/>
    <property type="match status" value="1"/>
</dbReference>
<name>A0A7Y9IRF8_9BURK</name>
<protein>
    <submittedName>
        <fullName evidence="7">TetR/AcrR family transcriptional regulator of autoinduction and epiphytic fitness</fullName>
    </submittedName>
</protein>
<proteinExistence type="predicted"/>
<dbReference type="Proteomes" id="UP000542125">
    <property type="component" value="Unassembled WGS sequence"/>
</dbReference>
<dbReference type="InterPro" id="IPR001647">
    <property type="entry name" value="HTH_TetR"/>
</dbReference>
<keyword evidence="4" id="KW-0804">Transcription</keyword>
<dbReference type="InterPro" id="IPR050109">
    <property type="entry name" value="HTH-type_TetR-like_transc_reg"/>
</dbReference>
<dbReference type="RefSeq" id="WP_179583501.1">
    <property type="nucleotide sequence ID" value="NZ_JACBYR010000001.1"/>
</dbReference>
<keyword evidence="8" id="KW-1185">Reference proteome</keyword>
<sequence length="206" mass="22939">MTEAPRLTDRKRDAILAAAIAEFRANGFEATSMDRIALRAEVSKRTVYNHFPSKEALFADILVQLWNVSAPERELAYRSDLPLRGQLQELLAAKLRMLNDTHLLDLARVAIAAAIHSPERAQSMVARLGEKEEGLLVWLRAAQDDGKLRGADPAFAAQQLHGMLKTFGFWPQVTMGEPPLSAERQQVVVASTADMFLAAYDRAERE</sequence>
<gene>
    <name evidence="7" type="ORF">FHW18_000746</name>
</gene>
<keyword evidence="2" id="KW-0805">Transcription regulation</keyword>
<evidence type="ECO:0000256" key="4">
    <source>
        <dbReference type="ARBA" id="ARBA00023163"/>
    </source>
</evidence>
<dbReference type="Pfam" id="PF14246">
    <property type="entry name" value="TetR_C_7"/>
    <property type="match status" value="1"/>
</dbReference>
<dbReference type="PANTHER" id="PTHR30055">
    <property type="entry name" value="HTH-TYPE TRANSCRIPTIONAL REGULATOR RUTR"/>
    <property type="match status" value="1"/>
</dbReference>
<dbReference type="PRINTS" id="PR00455">
    <property type="entry name" value="HTHTETR"/>
</dbReference>
<comment type="caution">
    <text evidence="7">The sequence shown here is derived from an EMBL/GenBank/DDBJ whole genome shotgun (WGS) entry which is preliminary data.</text>
</comment>
<evidence type="ECO:0000256" key="2">
    <source>
        <dbReference type="ARBA" id="ARBA00023015"/>
    </source>
</evidence>
<dbReference type="AlphaFoldDB" id="A0A7Y9IRF8"/>
<organism evidence="7 8">
    <name type="scientific">Pigmentiphaga litoralis</name>
    <dbReference type="NCBI Taxonomy" id="516702"/>
    <lineage>
        <taxon>Bacteria</taxon>
        <taxon>Pseudomonadati</taxon>
        <taxon>Pseudomonadota</taxon>
        <taxon>Betaproteobacteria</taxon>
        <taxon>Burkholderiales</taxon>
        <taxon>Alcaligenaceae</taxon>
        <taxon>Pigmentiphaga</taxon>
    </lineage>
</organism>
<dbReference type="GO" id="GO:0003700">
    <property type="term" value="F:DNA-binding transcription factor activity"/>
    <property type="evidence" value="ECO:0007669"/>
    <property type="project" value="TreeGrafter"/>
</dbReference>
<dbReference type="PANTHER" id="PTHR30055:SF224">
    <property type="entry name" value="TRANSCRIPTIONAL REGULATOR TETR FAMILY"/>
    <property type="match status" value="1"/>
</dbReference>